<name>A0A9W5AY36_9HYPH</name>
<gene>
    <name evidence="1" type="ORF">AGR2A_Cc100031</name>
</gene>
<dbReference type="AlphaFoldDB" id="A0A9W5AY36"/>
<evidence type="ECO:0000313" key="1">
    <source>
        <dbReference type="EMBL" id="CUW85024.1"/>
    </source>
</evidence>
<sequence>MRTNIDLDDALIAEAMEITGLSTKKATVEKALRDLVRIHRQMRALDALEGTDWEGNLDEMRTDWDAETDWDVKKGK</sequence>
<keyword evidence="2" id="KW-1185">Reference proteome</keyword>
<proteinExistence type="predicted"/>
<accession>A0A9W5AY36</accession>
<dbReference type="InterPro" id="IPR019239">
    <property type="entry name" value="VapB_antitoxin"/>
</dbReference>
<evidence type="ECO:0008006" key="3">
    <source>
        <dbReference type="Google" id="ProtNLM"/>
    </source>
</evidence>
<dbReference type="EMBL" id="FBVY01000002">
    <property type="protein sequence ID" value="CUW85024.1"/>
    <property type="molecule type" value="Genomic_DNA"/>
</dbReference>
<protein>
    <recommendedName>
        <fullName evidence="3">Type II toxin-antitoxin system VapB family antitoxin</fullName>
    </recommendedName>
</protein>
<evidence type="ECO:0000313" key="2">
    <source>
        <dbReference type="Proteomes" id="UP000191933"/>
    </source>
</evidence>
<dbReference type="RefSeq" id="WP_006699381.1">
    <property type="nucleotide sequence ID" value="NZ_LT009718.1"/>
</dbReference>
<dbReference type="Proteomes" id="UP000191933">
    <property type="component" value="Unassembled WGS sequence"/>
</dbReference>
<comment type="caution">
    <text evidence="1">The sequence shown here is derived from an EMBL/GenBank/DDBJ whole genome shotgun (WGS) entry which is preliminary data.</text>
</comment>
<organism evidence="1 2">
    <name type="scientific">Agrobacterium genomosp. 2 str. CFBP 5494</name>
    <dbReference type="NCBI Taxonomy" id="1183436"/>
    <lineage>
        <taxon>Bacteria</taxon>
        <taxon>Pseudomonadati</taxon>
        <taxon>Pseudomonadota</taxon>
        <taxon>Alphaproteobacteria</taxon>
        <taxon>Hyphomicrobiales</taxon>
        <taxon>Rhizobiaceae</taxon>
        <taxon>Rhizobium/Agrobacterium group</taxon>
        <taxon>Agrobacterium</taxon>
        <taxon>Agrobacterium tumefaciens complex</taxon>
    </lineage>
</organism>
<dbReference type="GeneID" id="61454300"/>
<reference evidence="1 2" key="1">
    <citation type="submission" date="2016-01" db="EMBL/GenBank/DDBJ databases">
        <authorList>
            <person name="Regsiter A."/>
            <person name="william w."/>
        </authorList>
    </citation>
    <scope>NUCLEOTIDE SEQUENCE [LARGE SCALE GENOMIC DNA]</scope>
    <source>
        <strain evidence="1 2">CFBP 5494</strain>
    </source>
</reference>
<dbReference type="Pfam" id="PF09957">
    <property type="entry name" value="VapB_antitoxin"/>
    <property type="match status" value="1"/>
</dbReference>